<name>A0AA48LYL7_9ZZZZ</name>
<organism evidence="2">
    <name type="scientific">freshwater sediment metagenome</name>
    <dbReference type="NCBI Taxonomy" id="556182"/>
    <lineage>
        <taxon>unclassified sequences</taxon>
        <taxon>metagenomes</taxon>
        <taxon>ecological metagenomes</taxon>
    </lineage>
</organism>
<dbReference type="EMBL" id="OY288114">
    <property type="protein sequence ID" value="CAJ0852924.1"/>
    <property type="molecule type" value="Genomic_DNA"/>
</dbReference>
<feature type="region of interest" description="Disordered" evidence="1">
    <location>
        <begin position="33"/>
        <end position="52"/>
    </location>
</feature>
<dbReference type="AlphaFoldDB" id="A0AA48LYL7"/>
<evidence type="ECO:0000313" key="2">
    <source>
        <dbReference type="EMBL" id="CAJ0852924.1"/>
    </source>
</evidence>
<accession>A0AA48LYL7</accession>
<proteinExistence type="predicted"/>
<reference evidence="2" key="1">
    <citation type="submission" date="2023-07" db="EMBL/GenBank/DDBJ databases">
        <authorList>
            <person name="Pelsma A.J. K."/>
        </authorList>
    </citation>
    <scope>NUCLEOTIDE SEQUENCE</scope>
</reference>
<evidence type="ECO:0000256" key="1">
    <source>
        <dbReference type="SAM" id="MobiDB-lite"/>
    </source>
</evidence>
<protein>
    <submittedName>
        <fullName evidence="2">Uncharacterized protein</fullName>
    </submittedName>
</protein>
<gene>
    <name evidence="2" type="ORF">AMST5_00598</name>
</gene>
<sequence>MSGPRTDDFRVERKDSQWVVTFTPTGARFYFGDDGMETRSSDSDVPPEDLPMDYDPLEVERMAALIAYAARGHAH</sequence>